<dbReference type="GeneID" id="41331039"/>
<evidence type="ECO:0000313" key="2">
    <source>
        <dbReference type="EMBL" id="QEE17235.1"/>
    </source>
</evidence>
<feature type="coiled-coil region" evidence="1">
    <location>
        <begin position="36"/>
        <end position="63"/>
    </location>
</feature>
<proteinExistence type="predicted"/>
<reference evidence="2 3" key="2">
    <citation type="journal article" date="2024" name="Int. J. Syst. Evol. Microbiol.">
        <title>Promethearchaeum syntrophicum gen. nov., sp. nov., an anaerobic, obligately syntrophic archaeon, the first isolate of the lineage 'Asgard' archaea, and proposal of the new archaeal phylum Promethearchaeota phyl. nov. and kingdom Promethearchaeati regn. nov.</title>
        <authorList>
            <person name="Imachi H."/>
            <person name="Nobu M.K."/>
            <person name="Kato S."/>
            <person name="Takaki Y."/>
            <person name="Miyazaki M."/>
            <person name="Miyata M."/>
            <person name="Ogawara M."/>
            <person name="Saito Y."/>
            <person name="Sakai S."/>
            <person name="Tahara Y.O."/>
            <person name="Takano Y."/>
            <person name="Tasumi E."/>
            <person name="Uematsu K."/>
            <person name="Yoshimura T."/>
            <person name="Itoh T."/>
            <person name="Ohkuma M."/>
            <person name="Takai K."/>
        </authorList>
    </citation>
    <scope>NUCLEOTIDE SEQUENCE [LARGE SCALE GENOMIC DNA]</scope>
    <source>
        <strain evidence="2 3">MK-D1</strain>
    </source>
</reference>
<gene>
    <name evidence="2" type="ORF">DSAG12_03067</name>
</gene>
<protein>
    <submittedName>
        <fullName evidence="2">Uncharacterized protein</fullName>
    </submittedName>
</protein>
<keyword evidence="3" id="KW-1185">Reference proteome</keyword>
<keyword evidence="1" id="KW-0175">Coiled coil</keyword>
<dbReference type="KEGG" id="psyt:DSAG12_03067"/>
<sequence>MNEEWPYVTNKDQYVMDLEKDLKKTKNQLYQTLINANKTVNEIQEVQEKLNRCQIENAKLKHQIEDLSK</sequence>
<dbReference type="RefSeq" id="WP_147664139.1">
    <property type="nucleotide sequence ID" value="NZ_CP042905.2"/>
</dbReference>
<reference evidence="2 3" key="1">
    <citation type="journal article" date="2020" name="Nature">
        <title>Isolation of an archaeon at the prokaryote-eukaryote interface.</title>
        <authorList>
            <person name="Imachi H."/>
            <person name="Nobu M.K."/>
            <person name="Nakahara N."/>
            <person name="Morono Y."/>
            <person name="Ogawara M."/>
            <person name="Takaki Y."/>
            <person name="Takano Y."/>
            <person name="Uematsu K."/>
            <person name="Ikuta T."/>
            <person name="Ito M."/>
            <person name="Matsui Y."/>
            <person name="Miyazaki M."/>
            <person name="Murata K."/>
            <person name="Saito Y."/>
            <person name="Sakai S."/>
            <person name="Song C."/>
            <person name="Tasumi E."/>
            <person name="Yamanaka Y."/>
            <person name="Yamaguchi T."/>
            <person name="Kamagata Y."/>
            <person name="Tamaki H."/>
            <person name="Takai K."/>
        </authorList>
    </citation>
    <scope>NUCLEOTIDE SEQUENCE [LARGE SCALE GENOMIC DNA]</scope>
    <source>
        <strain evidence="2 3">MK-D1</strain>
    </source>
</reference>
<evidence type="ECO:0000313" key="3">
    <source>
        <dbReference type="Proteomes" id="UP000321408"/>
    </source>
</evidence>
<evidence type="ECO:0000256" key="1">
    <source>
        <dbReference type="SAM" id="Coils"/>
    </source>
</evidence>
<dbReference type="Proteomes" id="UP000321408">
    <property type="component" value="Chromosome"/>
</dbReference>
<name>A0A5B9DDZ6_9ARCH</name>
<accession>A0A5B9DDZ6</accession>
<dbReference type="AlphaFoldDB" id="A0A5B9DDZ6"/>
<dbReference type="EMBL" id="CP042905">
    <property type="protein sequence ID" value="QEE17235.1"/>
    <property type="molecule type" value="Genomic_DNA"/>
</dbReference>
<organism evidence="2 3">
    <name type="scientific">Promethearchaeum syntrophicum</name>
    <dbReference type="NCBI Taxonomy" id="2594042"/>
    <lineage>
        <taxon>Archaea</taxon>
        <taxon>Promethearchaeati</taxon>
        <taxon>Promethearchaeota</taxon>
        <taxon>Promethearchaeia</taxon>
        <taxon>Promethearchaeales</taxon>
        <taxon>Promethearchaeaceae</taxon>
        <taxon>Promethearchaeum</taxon>
    </lineage>
</organism>